<evidence type="ECO:0000313" key="1">
    <source>
        <dbReference type="EMBL" id="ABL66494.1"/>
    </source>
</evidence>
<proteinExistence type="predicted"/>
<organism evidence="1 2">
    <name type="scientific">Chlorobium phaeobacteroides (strain DSM 266 / SMG 266 / 2430)</name>
    <dbReference type="NCBI Taxonomy" id="290317"/>
    <lineage>
        <taxon>Bacteria</taxon>
        <taxon>Pseudomonadati</taxon>
        <taxon>Chlorobiota</taxon>
        <taxon>Chlorobiia</taxon>
        <taxon>Chlorobiales</taxon>
        <taxon>Chlorobiaceae</taxon>
        <taxon>Chlorobium/Pelodictyon group</taxon>
        <taxon>Chlorobium</taxon>
    </lineage>
</organism>
<dbReference type="AlphaFoldDB" id="A1BJB7"/>
<protein>
    <submittedName>
        <fullName evidence="1">Uncharacterized protein</fullName>
    </submittedName>
</protein>
<dbReference type="HOGENOM" id="CLU_1281290_0_0_10"/>
<evidence type="ECO:0000313" key="2">
    <source>
        <dbReference type="Proteomes" id="UP000008701"/>
    </source>
</evidence>
<sequence length="215" mass="24795">MPSERDSGDILRILTVFADNISDSDLEELLDSSTMKPDEQVRFREKYRTMRDDLERVCAAYRDYELHERDVNKKVLEEFLLLLQQGPEQRAKLIHQLALVLVRAEKLFFLDSVLMSVLNEIWPKVKRPKTLPAFSGGIVPSEAEWPKYRLEDIYDEKSLKAQNFWNDAYFLVMPDIEAATDALKKKKKELDSIVKAMDGCMKIIGLLTKGIGLLA</sequence>
<keyword evidence="2" id="KW-1185">Reference proteome</keyword>
<gene>
    <name evidence="1" type="ordered locus">Cpha266_2506</name>
</gene>
<dbReference type="STRING" id="290317.Cpha266_2506"/>
<accession>A1BJB7</accession>
<reference evidence="1 2" key="1">
    <citation type="submission" date="2006-12" db="EMBL/GenBank/DDBJ databases">
        <title>Complete sequence of Chlorobium phaeobacteroides DSM 266.</title>
        <authorList>
            <consortium name="US DOE Joint Genome Institute"/>
            <person name="Copeland A."/>
            <person name="Lucas S."/>
            <person name="Lapidus A."/>
            <person name="Barry K."/>
            <person name="Detter J.C."/>
            <person name="Glavina del Rio T."/>
            <person name="Hammon N."/>
            <person name="Israni S."/>
            <person name="Pitluck S."/>
            <person name="Goltsman E."/>
            <person name="Schmutz J."/>
            <person name="Larimer F."/>
            <person name="Land M."/>
            <person name="Hauser L."/>
            <person name="Mikhailova N."/>
            <person name="Li T."/>
            <person name="Overmann J."/>
            <person name="Bryant D.A."/>
            <person name="Richardson P."/>
        </authorList>
    </citation>
    <scope>NUCLEOTIDE SEQUENCE [LARGE SCALE GENOMIC DNA]</scope>
    <source>
        <strain evidence="1 2">DSM 266</strain>
    </source>
</reference>
<name>A1BJB7_CHLPD</name>
<dbReference type="RefSeq" id="WP_011746271.1">
    <property type="nucleotide sequence ID" value="NC_008639.1"/>
</dbReference>
<dbReference type="Proteomes" id="UP000008701">
    <property type="component" value="Chromosome"/>
</dbReference>
<dbReference type="EMBL" id="CP000492">
    <property type="protein sequence ID" value="ABL66494.1"/>
    <property type="molecule type" value="Genomic_DNA"/>
</dbReference>
<dbReference type="KEGG" id="cph:Cpha266_2506"/>